<proteinExistence type="inferred from homology"/>
<feature type="compositionally biased region" description="Basic and acidic residues" evidence="9">
    <location>
        <begin position="203"/>
        <end position="213"/>
    </location>
</feature>
<dbReference type="AlphaFoldDB" id="A0A0K2SIL7"/>
<dbReference type="InterPro" id="IPR055348">
    <property type="entry name" value="DctQ"/>
</dbReference>
<evidence type="ECO:0000256" key="8">
    <source>
        <dbReference type="ARBA" id="ARBA00038436"/>
    </source>
</evidence>
<dbReference type="EMBL" id="AP014924">
    <property type="protein sequence ID" value="BAS26659.1"/>
    <property type="molecule type" value="Genomic_DNA"/>
</dbReference>
<feature type="transmembrane region" description="Helical" evidence="10">
    <location>
        <begin position="40"/>
        <end position="61"/>
    </location>
</feature>
<name>A0A0K2SIL7_LIMPI</name>
<dbReference type="GO" id="GO:0005886">
    <property type="term" value="C:plasma membrane"/>
    <property type="evidence" value="ECO:0007669"/>
    <property type="project" value="UniProtKB-SubCell"/>
</dbReference>
<evidence type="ECO:0000256" key="1">
    <source>
        <dbReference type="ARBA" id="ARBA00004429"/>
    </source>
</evidence>
<evidence type="ECO:0000256" key="5">
    <source>
        <dbReference type="ARBA" id="ARBA00022692"/>
    </source>
</evidence>
<dbReference type="PANTHER" id="PTHR35011">
    <property type="entry name" value="2,3-DIKETO-L-GULONATE TRAP TRANSPORTER SMALL PERMEASE PROTEIN YIAM"/>
    <property type="match status" value="1"/>
</dbReference>
<evidence type="ECO:0000259" key="11">
    <source>
        <dbReference type="Pfam" id="PF04290"/>
    </source>
</evidence>
<organism evidence="12 13">
    <name type="scientific">Limnochorda pilosa</name>
    <dbReference type="NCBI Taxonomy" id="1555112"/>
    <lineage>
        <taxon>Bacteria</taxon>
        <taxon>Bacillati</taxon>
        <taxon>Bacillota</taxon>
        <taxon>Limnochordia</taxon>
        <taxon>Limnochordales</taxon>
        <taxon>Limnochordaceae</taxon>
        <taxon>Limnochorda</taxon>
    </lineage>
</organism>
<dbReference type="Proteomes" id="UP000065807">
    <property type="component" value="Chromosome"/>
</dbReference>
<feature type="region of interest" description="Disordered" evidence="9">
    <location>
        <begin position="178"/>
        <end position="213"/>
    </location>
</feature>
<keyword evidence="4" id="KW-0997">Cell inner membrane</keyword>
<dbReference type="GO" id="GO:0022857">
    <property type="term" value="F:transmembrane transporter activity"/>
    <property type="evidence" value="ECO:0007669"/>
    <property type="project" value="TreeGrafter"/>
</dbReference>
<keyword evidence="2" id="KW-0813">Transport</keyword>
<dbReference type="STRING" id="1555112.LIP_0802"/>
<keyword evidence="13" id="KW-1185">Reference proteome</keyword>
<evidence type="ECO:0000313" key="13">
    <source>
        <dbReference type="Proteomes" id="UP000065807"/>
    </source>
</evidence>
<dbReference type="GO" id="GO:0015740">
    <property type="term" value="P:C4-dicarboxylate transport"/>
    <property type="evidence" value="ECO:0007669"/>
    <property type="project" value="TreeGrafter"/>
</dbReference>
<reference evidence="13" key="2">
    <citation type="journal article" date="2016" name="Int. J. Syst. Evol. Microbiol.">
        <title>Complete genome sequence and cell structure of Limnochorda pilosa, a Gram-negative spore-former within the phylum Firmicutes.</title>
        <authorList>
            <person name="Watanabe M."/>
            <person name="Kojima H."/>
            <person name="Fukui M."/>
        </authorList>
    </citation>
    <scope>NUCLEOTIDE SEQUENCE [LARGE SCALE GENOMIC DNA]</scope>
    <source>
        <strain evidence="13">HC45</strain>
    </source>
</reference>
<protein>
    <submittedName>
        <fullName evidence="12">C4-dicarboxylate ABC transporter permease</fullName>
    </submittedName>
</protein>
<dbReference type="OrthoDB" id="2086825at2"/>
<evidence type="ECO:0000256" key="6">
    <source>
        <dbReference type="ARBA" id="ARBA00022989"/>
    </source>
</evidence>
<keyword evidence="7 10" id="KW-0472">Membrane</keyword>
<feature type="transmembrane region" description="Helical" evidence="10">
    <location>
        <begin position="149"/>
        <end position="171"/>
    </location>
</feature>
<feature type="transmembrane region" description="Helical" evidence="10">
    <location>
        <begin position="112"/>
        <end position="129"/>
    </location>
</feature>
<accession>A0A0K2SIL7</accession>
<dbReference type="InterPro" id="IPR007387">
    <property type="entry name" value="TRAP_DctQ"/>
</dbReference>
<evidence type="ECO:0000256" key="7">
    <source>
        <dbReference type="ARBA" id="ARBA00023136"/>
    </source>
</evidence>
<dbReference type="Pfam" id="PF04290">
    <property type="entry name" value="DctQ"/>
    <property type="match status" value="1"/>
</dbReference>
<evidence type="ECO:0000256" key="3">
    <source>
        <dbReference type="ARBA" id="ARBA00022475"/>
    </source>
</evidence>
<evidence type="ECO:0000256" key="9">
    <source>
        <dbReference type="SAM" id="MobiDB-lite"/>
    </source>
</evidence>
<keyword evidence="6 10" id="KW-1133">Transmembrane helix</keyword>
<sequence length="213" mass="22410">MGRALREGRPLGLPSARRAGVAAGRALDRLSAGLDGAARWGAALLVAVMSTALLAQVLFRFVLERPLSWSEELARYSFVWLSLLGASSALRAGLHPGMDLLVARLPDRARRVACLLANLATGWLLWLLLDQGLALARLNMRQLSPAMRIPMGIPYGAIPAASFIMLVHLAASLLRPARPPSLPEGGTEGDSESGQGESPGGGEDGRHEGVGPA</sequence>
<dbReference type="KEGG" id="lpil:LIP_0802"/>
<comment type="subcellular location">
    <subcellularLocation>
        <location evidence="1">Cell inner membrane</location>
        <topology evidence="1">Multi-pass membrane protein</topology>
    </subcellularLocation>
</comment>
<dbReference type="RefSeq" id="WP_144440310.1">
    <property type="nucleotide sequence ID" value="NZ_AP014924.1"/>
</dbReference>
<gene>
    <name evidence="12" type="ORF">LIP_0802</name>
</gene>
<reference evidence="13" key="1">
    <citation type="submission" date="2015-07" db="EMBL/GenBank/DDBJ databases">
        <title>Complete genome sequence and phylogenetic analysis of Limnochorda pilosa.</title>
        <authorList>
            <person name="Watanabe M."/>
            <person name="Kojima H."/>
            <person name="Fukui M."/>
        </authorList>
    </citation>
    <scope>NUCLEOTIDE SEQUENCE [LARGE SCALE GENOMIC DNA]</scope>
    <source>
        <strain evidence="13">HC45</strain>
    </source>
</reference>
<evidence type="ECO:0000256" key="4">
    <source>
        <dbReference type="ARBA" id="ARBA00022519"/>
    </source>
</evidence>
<evidence type="ECO:0000313" key="12">
    <source>
        <dbReference type="EMBL" id="BAS26659.1"/>
    </source>
</evidence>
<keyword evidence="5 10" id="KW-0812">Transmembrane</keyword>
<evidence type="ECO:0000256" key="2">
    <source>
        <dbReference type="ARBA" id="ARBA00022448"/>
    </source>
</evidence>
<feature type="domain" description="Tripartite ATP-independent periplasmic transporters DctQ component" evidence="11">
    <location>
        <begin position="51"/>
        <end position="177"/>
    </location>
</feature>
<feature type="transmembrane region" description="Helical" evidence="10">
    <location>
        <begin position="73"/>
        <end position="92"/>
    </location>
</feature>
<evidence type="ECO:0000256" key="10">
    <source>
        <dbReference type="SAM" id="Phobius"/>
    </source>
</evidence>
<dbReference type="PANTHER" id="PTHR35011:SF2">
    <property type="entry name" value="2,3-DIKETO-L-GULONATE TRAP TRANSPORTER SMALL PERMEASE PROTEIN YIAM"/>
    <property type="match status" value="1"/>
</dbReference>
<comment type="similarity">
    <text evidence="8">Belongs to the TRAP transporter small permease family.</text>
</comment>
<keyword evidence="3" id="KW-1003">Cell membrane</keyword>